<name>A0A9Q9AKT2_9PEZI</name>
<feature type="coiled-coil region" evidence="1">
    <location>
        <begin position="857"/>
        <end position="930"/>
    </location>
</feature>
<keyword evidence="1" id="KW-0175">Coiled coil</keyword>
<feature type="coiled-coil region" evidence="1">
    <location>
        <begin position="740"/>
        <end position="831"/>
    </location>
</feature>
<dbReference type="AlphaFoldDB" id="A0A9Q9AKT2"/>
<dbReference type="EMBL" id="CP099418">
    <property type="protein sequence ID" value="USW48250.1"/>
    <property type="molecule type" value="Genomic_DNA"/>
</dbReference>
<reference evidence="3" key="1">
    <citation type="submission" date="2022-06" db="EMBL/GenBank/DDBJ databases">
        <title>Complete genome sequences of two strains of the flax pathogen Septoria linicola.</title>
        <authorList>
            <person name="Lapalu N."/>
            <person name="Simon A."/>
            <person name="Demenou B."/>
            <person name="Paumier D."/>
            <person name="Guillot M.-P."/>
            <person name="Gout L."/>
            <person name="Valade R."/>
        </authorList>
    </citation>
    <scope>NUCLEOTIDE SEQUENCE</scope>
    <source>
        <strain evidence="3">SE15195</strain>
    </source>
</reference>
<gene>
    <name evidence="3" type="ORF">Slin15195_G015690</name>
</gene>
<evidence type="ECO:0000256" key="1">
    <source>
        <dbReference type="SAM" id="Coils"/>
    </source>
</evidence>
<dbReference type="Proteomes" id="UP001056384">
    <property type="component" value="Chromosome 1"/>
</dbReference>
<feature type="coiled-coil region" evidence="1">
    <location>
        <begin position="571"/>
        <end position="703"/>
    </location>
</feature>
<evidence type="ECO:0000313" key="3">
    <source>
        <dbReference type="EMBL" id="USW48250.1"/>
    </source>
</evidence>
<feature type="compositionally biased region" description="Polar residues" evidence="2">
    <location>
        <begin position="47"/>
        <end position="59"/>
    </location>
</feature>
<proteinExistence type="predicted"/>
<keyword evidence="4" id="KW-1185">Reference proteome</keyword>
<feature type="coiled-coil region" evidence="1">
    <location>
        <begin position="444"/>
        <end position="541"/>
    </location>
</feature>
<feature type="region of interest" description="Disordered" evidence="2">
    <location>
        <begin position="160"/>
        <end position="186"/>
    </location>
</feature>
<organism evidence="3 4">
    <name type="scientific">Septoria linicola</name>
    <dbReference type="NCBI Taxonomy" id="215465"/>
    <lineage>
        <taxon>Eukaryota</taxon>
        <taxon>Fungi</taxon>
        <taxon>Dikarya</taxon>
        <taxon>Ascomycota</taxon>
        <taxon>Pezizomycotina</taxon>
        <taxon>Dothideomycetes</taxon>
        <taxon>Dothideomycetidae</taxon>
        <taxon>Mycosphaerellales</taxon>
        <taxon>Mycosphaerellaceae</taxon>
        <taxon>Septoria</taxon>
    </lineage>
</organism>
<feature type="region of interest" description="Disordered" evidence="2">
    <location>
        <begin position="1035"/>
        <end position="1076"/>
    </location>
</feature>
<evidence type="ECO:0000256" key="2">
    <source>
        <dbReference type="SAM" id="MobiDB-lite"/>
    </source>
</evidence>
<feature type="region of interest" description="Disordered" evidence="2">
    <location>
        <begin position="1"/>
        <end position="98"/>
    </location>
</feature>
<feature type="compositionally biased region" description="Acidic residues" evidence="2">
    <location>
        <begin position="80"/>
        <end position="89"/>
    </location>
</feature>
<accession>A0A9Q9AKT2</accession>
<feature type="compositionally biased region" description="Low complexity" evidence="2">
    <location>
        <begin position="8"/>
        <end position="18"/>
    </location>
</feature>
<feature type="compositionally biased region" description="Acidic residues" evidence="2">
    <location>
        <begin position="1067"/>
        <end position="1076"/>
    </location>
</feature>
<protein>
    <submittedName>
        <fullName evidence="3">Uncharacterized protein</fullName>
    </submittedName>
</protein>
<sequence length="1076" mass="121982">MPPKKTRAQASASSQSQQTMEQLQPPRQTRAGRKRRASDASEPASDRPSSSQSMNAPSIASTPAKRRKRTRAAASVEPEVIVEEEEEVEETRLQPVCDTDAVEGADTAMEETITHQRTVKHVQFPGGRQSQTIALNDDDEIDRTTATHITPYPRRLSVKRRTTASPGVGADGQKRQKVTSSRHSLPPALLKNGELYYTVDQHNMAPLSEVLSERIKQRLEIHARRTAQIKELEAQRPLLDGPELEEVEAQLTALREQRDHAFDAVTLSTDEEGPDPEMLVLDSQQEFAYPDLPRESTSIELSQSKVRQSLSLSQSQRSKESEWELEREQFRSAIVTLSNQANDARTKLQILEIELSSLGMGEGDDWRAVLSSIRESFYSVREQLESALPGSVPEDASNGDVIEILLANVQEFAARLRTQDQELYDKSNLAANLGAQVQGLLDHLAEAKIENERLVSAHEELQQQKAQDHETALDLEAELNQVADERDLKEDELAVAQKSIKDYEITVTELTSSIEKLTVSLKKYQSEETRLTTLITRMEQEHAADIAHMNKEREETVRELEDRFDAQVVLREKAEALAEERHDTIAILEEQKAAAEQQRELLQVQLEEMTSQRDTEHEAREDAEMDLRERTVEVENLEERVDRLEEELADLNTQIDELRQLNETERTQRETAEAELDTAQGEIEELNTKLQAAGAQANELRQKLWQVQQTNDQKVKELEQTASERDQQYQLDIKEEVDRREVVEADLQDREDVIEELKAQLTELESKMAGALAERDGRLLILEQELADKSGEIEELSADLQNTQNLYETEVERNKEEREDLERSIVVLQDTITGHETRIATLQQETVSESALHASEIEDRNARIAQLNHEVAELTEQVRELLVEKTSLEKRVEQEAEQMLQVQAEMGDEIDTLKAVVADKQAKIAVVEQKAVEADDRWQDVLRAREEDIRMLQEQSVTTEETVTTMNTQNEMLRRKFAEYVRRTSAKIRAMRAEQARAHAAFDQSGQDIEKDGEAALLELEEMDSVSSLVSVTTKKVVNGTRSEHSAQSSRASRSKKKRVMDSGIGIEEDESLLPA</sequence>
<dbReference type="Gene3D" id="1.10.287.1490">
    <property type="match status" value="1"/>
</dbReference>
<evidence type="ECO:0000313" key="4">
    <source>
        <dbReference type="Proteomes" id="UP001056384"/>
    </source>
</evidence>